<name>A0A2C9W9Z1_MANES</name>
<protein>
    <submittedName>
        <fullName evidence="1">Uncharacterized protein</fullName>
    </submittedName>
</protein>
<reference evidence="1" key="1">
    <citation type="submission" date="2016-02" db="EMBL/GenBank/DDBJ databases">
        <title>WGS assembly of Manihot esculenta.</title>
        <authorList>
            <person name="Bredeson J.V."/>
            <person name="Prochnik S.E."/>
            <person name="Lyons J.B."/>
            <person name="Schmutz J."/>
            <person name="Grimwood J."/>
            <person name="Vrebalov J."/>
            <person name="Bart R.S."/>
            <person name="Amuge T."/>
            <person name="Ferguson M.E."/>
            <person name="Green R."/>
            <person name="Putnam N."/>
            <person name="Stites J."/>
            <person name="Rounsley S."/>
            <person name="Rokhsar D.S."/>
        </authorList>
    </citation>
    <scope>NUCLEOTIDE SEQUENCE [LARGE SCALE GENOMIC DNA]</scope>
    <source>
        <tissue evidence="1">Leaf</tissue>
    </source>
</reference>
<accession>A0A2C9W9Z1</accession>
<evidence type="ECO:0000313" key="1">
    <source>
        <dbReference type="EMBL" id="OAY55460.1"/>
    </source>
</evidence>
<sequence>MTYPESRRIRVTKRQIIGLYKPLYFDTCQSPPPIICFLNPLVDVNISLQNFHK</sequence>
<organism evidence="1">
    <name type="scientific">Manihot esculenta</name>
    <name type="common">Cassava</name>
    <name type="synonym">Jatropha manihot</name>
    <dbReference type="NCBI Taxonomy" id="3983"/>
    <lineage>
        <taxon>Eukaryota</taxon>
        <taxon>Viridiplantae</taxon>
        <taxon>Streptophyta</taxon>
        <taxon>Embryophyta</taxon>
        <taxon>Tracheophyta</taxon>
        <taxon>Spermatophyta</taxon>
        <taxon>Magnoliopsida</taxon>
        <taxon>eudicotyledons</taxon>
        <taxon>Gunneridae</taxon>
        <taxon>Pentapetalae</taxon>
        <taxon>rosids</taxon>
        <taxon>fabids</taxon>
        <taxon>Malpighiales</taxon>
        <taxon>Euphorbiaceae</taxon>
        <taxon>Crotonoideae</taxon>
        <taxon>Manihoteae</taxon>
        <taxon>Manihot</taxon>
    </lineage>
</organism>
<gene>
    <name evidence="1" type="ORF">MANES_03G155900</name>
</gene>
<dbReference type="EMBL" id="CM004389">
    <property type="protein sequence ID" value="OAY55460.1"/>
    <property type="molecule type" value="Genomic_DNA"/>
</dbReference>
<dbReference type="AlphaFoldDB" id="A0A2C9W9Z1"/>
<proteinExistence type="predicted"/>